<dbReference type="AlphaFoldDB" id="A0A9W8A1H6"/>
<accession>A0A9W8A1H6</accession>
<dbReference type="EMBL" id="JANBPU010000079">
    <property type="protein sequence ID" value="KAJ1917170.1"/>
    <property type="molecule type" value="Genomic_DNA"/>
</dbReference>
<keyword evidence="1" id="KW-0175">Coiled coil</keyword>
<dbReference type="OrthoDB" id="5560192at2759"/>
<reference evidence="3" key="1">
    <citation type="submission" date="2022-07" db="EMBL/GenBank/DDBJ databases">
        <title>Phylogenomic reconstructions and comparative analyses of Kickxellomycotina fungi.</title>
        <authorList>
            <person name="Reynolds N.K."/>
            <person name="Stajich J.E."/>
            <person name="Barry K."/>
            <person name="Grigoriev I.V."/>
            <person name="Crous P."/>
            <person name="Smith M.E."/>
        </authorList>
    </citation>
    <scope>NUCLEOTIDE SEQUENCE</scope>
    <source>
        <strain evidence="3">NBRC 100468</strain>
    </source>
</reference>
<dbReference type="GO" id="GO:0000077">
    <property type="term" value="P:DNA damage checkpoint signaling"/>
    <property type="evidence" value="ECO:0007669"/>
    <property type="project" value="InterPro"/>
</dbReference>
<organism evidence="3 4">
    <name type="scientific">Mycoemilia scoparia</name>
    <dbReference type="NCBI Taxonomy" id="417184"/>
    <lineage>
        <taxon>Eukaryota</taxon>
        <taxon>Fungi</taxon>
        <taxon>Fungi incertae sedis</taxon>
        <taxon>Zoopagomycota</taxon>
        <taxon>Kickxellomycotina</taxon>
        <taxon>Kickxellomycetes</taxon>
        <taxon>Kickxellales</taxon>
        <taxon>Kickxellaceae</taxon>
        <taxon>Mycoemilia</taxon>
    </lineage>
</organism>
<dbReference type="InterPro" id="IPR033349">
    <property type="entry name" value="ATRIP"/>
</dbReference>
<name>A0A9W8A1H6_9FUNG</name>
<evidence type="ECO:0000256" key="2">
    <source>
        <dbReference type="SAM" id="MobiDB-lite"/>
    </source>
</evidence>
<evidence type="ECO:0000313" key="4">
    <source>
        <dbReference type="Proteomes" id="UP001150538"/>
    </source>
</evidence>
<dbReference type="Proteomes" id="UP001150538">
    <property type="component" value="Unassembled WGS sequence"/>
</dbReference>
<feature type="coiled-coil region" evidence="1">
    <location>
        <begin position="284"/>
        <end position="382"/>
    </location>
</feature>
<gene>
    <name evidence="3" type="ORF">H4219_003360</name>
</gene>
<keyword evidence="4" id="KW-1185">Reference proteome</keyword>
<dbReference type="PANTHER" id="PTHR28594">
    <property type="entry name" value="ATR-INTERACTING PROTEIN"/>
    <property type="match status" value="1"/>
</dbReference>
<proteinExistence type="predicted"/>
<protein>
    <submittedName>
        <fullName evidence="3">Uncharacterized protein</fullName>
    </submittedName>
</protein>
<dbReference type="PANTHER" id="PTHR28594:SF1">
    <property type="entry name" value="ATR-INTERACTING PROTEIN"/>
    <property type="match status" value="1"/>
</dbReference>
<evidence type="ECO:0000313" key="3">
    <source>
        <dbReference type="EMBL" id="KAJ1917170.1"/>
    </source>
</evidence>
<evidence type="ECO:0000256" key="1">
    <source>
        <dbReference type="SAM" id="Coils"/>
    </source>
</evidence>
<feature type="region of interest" description="Disordered" evidence="2">
    <location>
        <begin position="385"/>
        <end position="426"/>
    </location>
</feature>
<sequence>MADKELGDYEDSPFAASFQDTGFREFVDQSFRQNGSSSSKFNRTHDNSMEVETPISGISDENEILENFDDFELDSQTMKQLDEVEEAFLSTQQTQTNPAISAGTGALNVFMGNPKHDASREASFSNKLDSRSRSCNVTECTKSMYNSKTQVVANATYSGNNLTTLDEKGLGSISSQAEPEKRQVRSVDRVVNSSSQANARPGSWRHLEFNTKKYHVVPTPVTPQQFKPSKQNHDRKHHTSNAGGNRHNPPLPSSSAAVAAIHRPNATHRFQGSPDEPYFHQHSLSESSYEAQQLRLELQKLRSENKALIASANEIKSQLYTRAGEVETIRRQLTKTETDNVQLQEKLSEHITTALKDKAAIEQSLNAEIESLKSQLKFKENETHSLMHSRATKRAGSSPGTTSLSSITTGHSRTKEPKSLSRSGAKNFPTMSDFSFVPQANTVSVGVMTDAQLMDQDSRVDRDMVQNRATDGHNLHDPQHKALMAMLDEMHSTIAVEVSSKYLTFEEKLIGFIAKGCQPELVKEFHLLFYTKSKHFIHRLDVGSLWMLWNVVLNTLLRVPRFFDVWLKTSCEVRESRAADVCSVAHECIYTLVDCLKKKGALPKHPSKDGSEDSSGLYKWKRAIEAACELNLTLMSTISHQGFQSAVTERIGVHSLYRLVTIPTELHAILSPVLTYFSGLLQRKLFAFISRNSLPTSV</sequence>
<feature type="compositionally biased region" description="Polar residues" evidence="2">
    <location>
        <begin position="398"/>
        <end position="411"/>
    </location>
</feature>
<feature type="compositionally biased region" description="Basic and acidic residues" evidence="2">
    <location>
        <begin position="178"/>
        <end position="188"/>
    </location>
</feature>
<comment type="caution">
    <text evidence="3">The sequence shown here is derived from an EMBL/GenBank/DDBJ whole genome shotgun (WGS) entry which is preliminary data.</text>
</comment>
<feature type="region of interest" description="Disordered" evidence="2">
    <location>
        <begin position="165"/>
        <end position="255"/>
    </location>
</feature>